<organism evidence="2 3">
    <name type="scientific">Brenthis ino</name>
    <name type="common">lesser marbled fritillary</name>
    <dbReference type="NCBI Taxonomy" id="405034"/>
    <lineage>
        <taxon>Eukaryota</taxon>
        <taxon>Metazoa</taxon>
        <taxon>Ecdysozoa</taxon>
        <taxon>Arthropoda</taxon>
        <taxon>Hexapoda</taxon>
        <taxon>Insecta</taxon>
        <taxon>Pterygota</taxon>
        <taxon>Neoptera</taxon>
        <taxon>Endopterygota</taxon>
        <taxon>Lepidoptera</taxon>
        <taxon>Glossata</taxon>
        <taxon>Ditrysia</taxon>
        <taxon>Papilionoidea</taxon>
        <taxon>Nymphalidae</taxon>
        <taxon>Heliconiinae</taxon>
        <taxon>Argynnini</taxon>
        <taxon>Brenthis</taxon>
    </lineage>
</organism>
<keyword evidence="1" id="KW-0472">Membrane</keyword>
<gene>
    <name evidence="2" type="ORF">BINO364_LOCUS12071</name>
</gene>
<feature type="non-terminal residue" evidence="2">
    <location>
        <position position="83"/>
    </location>
</feature>
<sequence>MHFVAVAAQKHLAEAFIHGECYCTHNTRQRVIIIYINYYIVLLSVELFNKEVRMRTVVLLKELKLGSHESISEDKAGVLFTKT</sequence>
<evidence type="ECO:0000313" key="3">
    <source>
        <dbReference type="Proteomes" id="UP000838878"/>
    </source>
</evidence>
<keyword evidence="1" id="KW-1133">Transmembrane helix</keyword>
<dbReference type="Proteomes" id="UP000838878">
    <property type="component" value="Chromosome 6"/>
</dbReference>
<feature type="transmembrane region" description="Helical" evidence="1">
    <location>
        <begin position="32"/>
        <end position="49"/>
    </location>
</feature>
<reference evidence="2" key="1">
    <citation type="submission" date="2021-12" db="EMBL/GenBank/DDBJ databases">
        <authorList>
            <person name="Martin H S."/>
        </authorList>
    </citation>
    <scope>NUCLEOTIDE SEQUENCE</scope>
</reference>
<keyword evidence="3" id="KW-1185">Reference proteome</keyword>
<accession>A0A8J9YHB1</accession>
<keyword evidence="1" id="KW-0812">Transmembrane</keyword>
<dbReference type="AlphaFoldDB" id="A0A8J9YHB1"/>
<name>A0A8J9YHB1_9NEOP</name>
<proteinExistence type="predicted"/>
<protein>
    <submittedName>
        <fullName evidence="2">Uncharacterized protein</fullName>
    </submittedName>
</protein>
<evidence type="ECO:0000256" key="1">
    <source>
        <dbReference type="SAM" id="Phobius"/>
    </source>
</evidence>
<evidence type="ECO:0000313" key="2">
    <source>
        <dbReference type="EMBL" id="CAH0726630.1"/>
    </source>
</evidence>
<dbReference type="EMBL" id="OV170226">
    <property type="protein sequence ID" value="CAH0726630.1"/>
    <property type="molecule type" value="Genomic_DNA"/>
</dbReference>